<sequence length="233" mass="25420">MSSSMRTCLGLLVLFLGVLPLCAAAPATLYETMLEEAARASRPVPIHEQGFGTGLNSIWRNWRARLLRTKASDRWMRTFASSSAHSTTRSDAFVIPDEDAIVPMTKAARLQAESRLKRPLLDSGVSSPPRRAKNVLSEAESGGAEWRKPGAGRSSARYVGSWESLSTPLVGSSRTSADYWRRPPGASPPSSPMRSEEYPAQIRRETVNGSNGWRLPRFLTRPFSSSKAPSGSG</sequence>
<dbReference type="VEuPathDB" id="FungiDB:sr10766"/>
<evidence type="ECO:0000256" key="1">
    <source>
        <dbReference type="SAM" id="MobiDB-lite"/>
    </source>
</evidence>
<feature type="compositionally biased region" description="Polar residues" evidence="1">
    <location>
        <begin position="222"/>
        <end position="233"/>
    </location>
</feature>
<evidence type="ECO:0000313" key="4">
    <source>
        <dbReference type="Proteomes" id="UP000008867"/>
    </source>
</evidence>
<keyword evidence="2" id="KW-0732">Signal</keyword>
<dbReference type="HOGENOM" id="CLU_1190554_0_0_1"/>
<feature type="compositionally biased region" description="Basic and acidic residues" evidence="1">
    <location>
        <begin position="194"/>
        <end position="206"/>
    </location>
</feature>
<name>E6ZZS0_SPORE</name>
<evidence type="ECO:0000256" key="2">
    <source>
        <dbReference type="SAM" id="SignalP"/>
    </source>
</evidence>
<reference evidence="3 4" key="1">
    <citation type="journal article" date="2010" name="Science">
        <title>Pathogenicity determinants in smut fungi revealed by genome comparison.</title>
        <authorList>
            <person name="Schirawski J."/>
            <person name="Mannhaupt G."/>
            <person name="Muench K."/>
            <person name="Brefort T."/>
            <person name="Schipper K."/>
            <person name="Doehlemann G."/>
            <person name="Di Stasio M."/>
            <person name="Roessel N."/>
            <person name="Mendoza-Mendoza A."/>
            <person name="Pester D."/>
            <person name="Mueller O."/>
            <person name="Winterberg B."/>
            <person name="Meyer E."/>
            <person name="Ghareeb H."/>
            <person name="Wollenberg T."/>
            <person name="Muensterkoetter M."/>
            <person name="Wong P."/>
            <person name="Walter M."/>
            <person name="Stukenbrock E."/>
            <person name="Gueldener U."/>
            <person name="Kahmann R."/>
        </authorList>
    </citation>
    <scope>NUCLEOTIDE SEQUENCE [LARGE SCALE GENOMIC DNA]</scope>
    <source>
        <strain evidence="4">SRZ2</strain>
    </source>
</reference>
<dbReference type="EMBL" id="FQ311470">
    <property type="protein sequence ID" value="CBQ72750.1"/>
    <property type="molecule type" value="Genomic_DNA"/>
</dbReference>
<feature type="chain" id="PRO_5003215102" evidence="2">
    <location>
        <begin position="25"/>
        <end position="233"/>
    </location>
</feature>
<feature type="signal peptide" evidence="2">
    <location>
        <begin position="1"/>
        <end position="24"/>
    </location>
</feature>
<organism evidence="3 4">
    <name type="scientific">Sporisorium reilianum (strain SRZ2)</name>
    <name type="common">Maize head smut fungus</name>
    <dbReference type="NCBI Taxonomy" id="999809"/>
    <lineage>
        <taxon>Eukaryota</taxon>
        <taxon>Fungi</taxon>
        <taxon>Dikarya</taxon>
        <taxon>Basidiomycota</taxon>
        <taxon>Ustilaginomycotina</taxon>
        <taxon>Ustilaginomycetes</taxon>
        <taxon>Ustilaginales</taxon>
        <taxon>Ustilaginaceae</taxon>
        <taxon>Sporisorium</taxon>
    </lineage>
</organism>
<gene>
    <name evidence="3" type="ORF">sr10766</name>
</gene>
<feature type="region of interest" description="Disordered" evidence="1">
    <location>
        <begin position="119"/>
        <end position="233"/>
    </location>
</feature>
<evidence type="ECO:0000313" key="3">
    <source>
        <dbReference type="EMBL" id="CBQ72750.1"/>
    </source>
</evidence>
<proteinExistence type="predicted"/>
<feature type="compositionally biased region" description="Polar residues" evidence="1">
    <location>
        <begin position="163"/>
        <end position="176"/>
    </location>
</feature>
<dbReference type="eggNOG" id="ENOG502TKQY">
    <property type="taxonomic scope" value="Eukaryota"/>
</dbReference>
<accession>E6ZZS0</accession>
<keyword evidence="4" id="KW-1185">Reference proteome</keyword>
<protein>
    <submittedName>
        <fullName evidence="3">Uncharacterized protein</fullName>
    </submittedName>
</protein>
<dbReference type="AlphaFoldDB" id="E6ZZS0"/>
<dbReference type="Proteomes" id="UP000008867">
    <property type="component" value="Chromosome 5"/>
</dbReference>